<keyword evidence="1" id="KW-0233">DNA recombination</keyword>
<reference evidence="3" key="1">
    <citation type="journal article" date="2019" name="Int. J. Syst. Evol. Microbiol.">
        <title>The Global Catalogue of Microorganisms (GCM) 10K type strain sequencing project: providing services to taxonomists for standard genome sequencing and annotation.</title>
        <authorList>
            <consortium name="The Broad Institute Genomics Platform"/>
            <consortium name="The Broad Institute Genome Sequencing Center for Infectious Disease"/>
            <person name="Wu L."/>
            <person name="Ma J."/>
        </authorList>
    </citation>
    <scope>NUCLEOTIDE SEQUENCE [LARGE SCALE GENOMIC DNA]</scope>
    <source>
        <strain evidence="3">CGMCC 4.7319</strain>
    </source>
</reference>
<evidence type="ECO:0000313" key="3">
    <source>
        <dbReference type="Proteomes" id="UP000597656"/>
    </source>
</evidence>
<name>A0ABQ2IWY0_9PSEU</name>
<dbReference type="Gene3D" id="1.10.443.10">
    <property type="entry name" value="Intergrase catalytic core"/>
    <property type="match status" value="1"/>
</dbReference>
<proteinExistence type="predicted"/>
<gene>
    <name evidence="2" type="ORF">GCM10011609_86910</name>
</gene>
<accession>A0ABQ2IWY0</accession>
<dbReference type="InterPro" id="IPR011010">
    <property type="entry name" value="DNA_brk_join_enz"/>
</dbReference>
<evidence type="ECO:0000256" key="1">
    <source>
        <dbReference type="ARBA" id="ARBA00023172"/>
    </source>
</evidence>
<dbReference type="Proteomes" id="UP000597656">
    <property type="component" value="Unassembled WGS sequence"/>
</dbReference>
<protein>
    <recommendedName>
        <fullName evidence="4">Phage integrase family protein</fullName>
    </recommendedName>
</protein>
<keyword evidence="3" id="KW-1185">Reference proteome</keyword>
<dbReference type="SUPFAM" id="SSF56349">
    <property type="entry name" value="DNA breaking-rejoining enzymes"/>
    <property type="match status" value="1"/>
</dbReference>
<organism evidence="2 3">
    <name type="scientific">Lentzea pudingi</name>
    <dbReference type="NCBI Taxonomy" id="1789439"/>
    <lineage>
        <taxon>Bacteria</taxon>
        <taxon>Bacillati</taxon>
        <taxon>Actinomycetota</taxon>
        <taxon>Actinomycetes</taxon>
        <taxon>Pseudonocardiales</taxon>
        <taxon>Pseudonocardiaceae</taxon>
        <taxon>Lentzea</taxon>
    </lineage>
</organism>
<comment type="caution">
    <text evidence="2">The sequence shown here is derived from an EMBL/GenBank/DDBJ whole genome shotgun (WGS) entry which is preliminary data.</text>
</comment>
<dbReference type="InterPro" id="IPR013762">
    <property type="entry name" value="Integrase-like_cat_sf"/>
</dbReference>
<dbReference type="RefSeq" id="WP_229694328.1">
    <property type="nucleotide sequence ID" value="NZ_BMNC01000033.1"/>
</dbReference>
<dbReference type="EMBL" id="BMNC01000033">
    <property type="protein sequence ID" value="GGN29694.1"/>
    <property type="molecule type" value="Genomic_DNA"/>
</dbReference>
<evidence type="ECO:0000313" key="2">
    <source>
        <dbReference type="EMBL" id="GGN29694.1"/>
    </source>
</evidence>
<evidence type="ECO:0008006" key="4">
    <source>
        <dbReference type="Google" id="ProtNLM"/>
    </source>
</evidence>
<sequence length="113" mass="12235">MVTLEQLQRGHIAALGEMTQDQRGHYTRIFGDPLDWVRRRLGHRSVVTTQIYLHALAELEMQTRMALVPDDWEDPRAIPAELLPAGEDDGTGGEGFAADGAVVGAGVAVGGEQ</sequence>